<accession>A0ACC1XP35</accession>
<organism evidence="1 2">
    <name type="scientific">Melia azedarach</name>
    <name type="common">Chinaberry tree</name>
    <dbReference type="NCBI Taxonomy" id="155640"/>
    <lineage>
        <taxon>Eukaryota</taxon>
        <taxon>Viridiplantae</taxon>
        <taxon>Streptophyta</taxon>
        <taxon>Embryophyta</taxon>
        <taxon>Tracheophyta</taxon>
        <taxon>Spermatophyta</taxon>
        <taxon>Magnoliopsida</taxon>
        <taxon>eudicotyledons</taxon>
        <taxon>Gunneridae</taxon>
        <taxon>Pentapetalae</taxon>
        <taxon>rosids</taxon>
        <taxon>malvids</taxon>
        <taxon>Sapindales</taxon>
        <taxon>Meliaceae</taxon>
        <taxon>Melia</taxon>
    </lineage>
</organism>
<dbReference type="Proteomes" id="UP001164539">
    <property type="component" value="Chromosome 8"/>
</dbReference>
<reference evidence="1 2" key="1">
    <citation type="journal article" date="2023" name="Science">
        <title>Complex scaffold remodeling in plant triterpene biosynthesis.</title>
        <authorList>
            <person name="De La Pena R."/>
            <person name="Hodgson H."/>
            <person name="Liu J.C."/>
            <person name="Stephenson M.J."/>
            <person name="Martin A.C."/>
            <person name="Owen C."/>
            <person name="Harkess A."/>
            <person name="Leebens-Mack J."/>
            <person name="Jimenez L.E."/>
            <person name="Osbourn A."/>
            <person name="Sattely E.S."/>
        </authorList>
    </citation>
    <scope>NUCLEOTIDE SEQUENCE [LARGE SCALE GENOMIC DNA]</scope>
    <source>
        <strain evidence="2">cv. JPN11</strain>
        <tissue evidence="1">Leaf</tissue>
    </source>
</reference>
<evidence type="ECO:0000313" key="1">
    <source>
        <dbReference type="EMBL" id="KAJ4713186.1"/>
    </source>
</evidence>
<gene>
    <name evidence="1" type="ORF">OWV82_015314</name>
</gene>
<sequence length="383" mass="43100">MAEVPILIHYGGSWIKLWDGSEAYRGGNVASLLVPKDVKYQEFLHILYDRFGINPAEFTVKARTLYKMSVPSSMSPYALVDIRDDGGLKAFINVNINYVSALEGLTPVCITSERRGPKEPRNNQVSDVNGTLPVVQGKKVGHATPTGGPRDPRNNPVSDVNDKLREKIAGCTNLGPRDPRNNPVCDVNDKLPAVRVRTFGRTTPTGPEHCSAPHHNGNPKDDCSDSESTTRAGKKCRRNYREEPTDIRKDVGAGDSQPQAHSRQRSNSLACEHNIPSSSSLFKNLPPIPSAFMRADTSLDDLGQEFIYDGQLFDNKQDLRKKLSIVASQQHFKFKISRSTKDRFELKCLDNQCHWRFRAVSVKDDEDKDREYFEDRMKDRTRL</sequence>
<name>A0ACC1XP35_MELAZ</name>
<dbReference type="EMBL" id="CM051401">
    <property type="protein sequence ID" value="KAJ4713186.1"/>
    <property type="molecule type" value="Genomic_DNA"/>
</dbReference>
<comment type="caution">
    <text evidence="1">The sequence shown here is derived from an EMBL/GenBank/DDBJ whole genome shotgun (WGS) entry which is preliminary data.</text>
</comment>
<evidence type="ECO:0000313" key="2">
    <source>
        <dbReference type="Proteomes" id="UP001164539"/>
    </source>
</evidence>
<proteinExistence type="predicted"/>
<keyword evidence="2" id="KW-1185">Reference proteome</keyword>
<protein>
    <submittedName>
        <fullName evidence="1">Protein FAR1-RELATED SEQUENCE 4-like</fullName>
    </submittedName>
</protein>